<evidence type="ECO:0000313" key="3">
    <source>
        <dbReference type="EMBL" id="UJO18050.1"/>
    </source>
</evidence>
<organism evidence="3 4">
    <name type="scientific">Passalora fulva</name>
    <name type="common">Tomato leaf mold</name>
    <name type="synonym">Cladosporium fulvum</name>
    <dbReference type="NCBI Taxonomy" id="5499"/>
    <lineage>
        <taxon>Eukaryota</taxon>
        <taxon>Fungi</taxon>
        <taxon>Dikarya</taxon>
        <taxon>Ascomycota</taxon>
        <taxon>Pezizomycotina</taxon>
        <taxon>Dothideomycetes</taxon>
        <taxon>Dothideomycetidae</taxon>
        <taxon>Mycosphaerellales</taxon>
        <taxon>Mycosphaerellaceae</taxon>
        <taxon>Fulvia</taxon>
    </lineage>
</organism>
<feature type="region of interest" description="Disordered" evidence="1">
    <location>
        <begin position="271"/>
        <end position="297"/>
    </location>
</feature>
<accession>A0A9Q8LID2</accession>
<feature type="compositionally biased region" description="Low complexity" evidence="1">
    <location>
        <begin position="361"/>
        <end position="377"/>
    </location>
</feature>
<dbReference type="InterPro" id="IPR055499">
    <property type="entry name" value="DUF7071"/>
</dbReference>
<feature type="compositionally biased region" description="Polar residues" evidence="1">
    <location>
        <begin position="336"/>
        <end position="345"/>
    </location>
</feature>
<feature type="region of interest" description="Disordered" evidence="1">
    <location>
        <begin position="510"/>
        <end position="549"/>
    </location>
</feature>
<gene>
    <name evidence="3" type="ORF">CLAFUR5_06114</name>
</gene>
<feature type="compositionally biased region" description="Basic and acidic residues" evidence="1">
    <location>
        <begin position="199"/>
        <end position="212"/>
    </location>
</feature>
<dbReference type="Proteomes" id="UP000756132">
    <property type="component" value="Chromosome 5"/>
</dbReference>
<reference evidence="3" key="1">
    <citation type="submission" date="2021-12" db="EMBL/GenBank/DDBJ databases">
        <authorList>
            <person name="Zaccaron A."/>
            <person name="Stergiopoulos I."/>
        </authorList>
    </citation>
    <scope>NUCLEOTIDE SEQUENCE</scope>
    <source>
        <strain evidence="3">Race5_Kim</strain>
    </source>
</reference>
<evidence type="ECO:0000313" key="4">
    <source>
        <dbReference type="Proteomes" id="UP000756132"/>
    </source>
</evidence>
<dbReference type="RefSeq" id="XP_047762416.1">
    <property type="nucleotide sequence ID" value="XM_047905262.1"/>
</dbReference>
<dbReference type="AlphaFoldDB" id="A0A9Q8LID2"/>
<feature type="domain" description="DUF7071" evidence="2">
    <location>
        <begin position="449"/>
        <end position="495"/>
    </location>
</feature>
<protein>
    <recommendedName>
        <fullName evidence="2">DUF7071 domain-containing protein</fullName>
    </recommendedName>
</protein>
<dbReference type="GeneID" id="71985992"/>
<keyword evidence="4" id="KW-1185">Reference proteome</keyword>
<sequence length="549" mass="59622">MVRTRIGDLEKSLGFRWHGKLLRHRRTPDAGPMSQLLDDVEDVVDQYYDLPSEAAIRMSAKLEEEACALLARIGPQVWPDDPVGWLLSTTAEVFDGPKGLYPRDLYFSRQEDRIKIREIFHQWVIHKTTRAREHHLAKTHPAGTSTPKARKSTQQSAVSARAIDRSSDEDSTSDYEETGTTKAVAKQHALSAESSTKQAKYDSPRVRGRDMEGIPPTRPAAPIERPVSGGKSQDLAARPRLLQELPLMSTDLGPSETTQPSQQDVWEAPGTALGASCSNSGQRQATTSAPYAGSANSASSQTALSSKVACPQSDSDLGPNVEQILHRELQPRDITSKNANSTTSDRLPGFRLLTSTNYDVQSGSSQGQQNSTATSSTIATHDPEKGAVGIEARGEVNAALPMPSAPTKNHTPIVSPNQVTVRENVYIPTEPAAMRQRNLATSKKWLPGYDLARDVLADWADCPVVAQLLHAGVPLARGDLENLKAVFEHNPEARKTILPSDAITATMALERVKRGPSQPASGLLTPLASDEQNDSKTGRSEDDSSIDWS</sequence>
<feature type="compositionally biased region" description="Polar residues" evidence="1">
    <location>
        <begin position="142"/>
        <end position="158"/>
    </location>
</feature>
<feature type="compositionally biased region" description="Basic and acidic residues" evidence="1">
    <location>
        <begin position="533"/>
        <end position="542"/>
    </location>
</feature>
<proteinExistence type="predicted"/>
<evidence type="ECO:0000256" key="1">
    <source>
        <dbReference type="SAM" id="MobiDB-lite"/>
    </source>
</evidence>
<dbReference type="KEGG" id="ffu:CLAFUR5_06114"/>
<dbReference type="Pfam" id="PF23257">
    <property type="entry name" value="DUF7071"/>
    <property type="match status" value="1"/>
</dbReference>
<reference evidence="3" key="2">
    <citation type="journal article" date="2022" name="Microb. Genom.">
        <title>A chromosome-scale genome assembly of the tomato pathogen Cladosporium fulvum reveals a compartmentalized genome architecture and the presence of a dispensable chromosome.</title>
        <authorList>
            <person name="Zaccaron A.Z."/>
            <person name="Chen L.H."/>
            <person name="Samaras A."/>
            <person name="Stergiopoulos I."/>
        </authorList>
    </citation>
    <scope>NUCLEOTIDE SEQUENCE</scope>
    <source>
        <strain evidence="3">Race5_Kim</strain>
    </source>
</reference>
<feature type="compositionally biased region" description="Polar residues" evidence="1">
    <location>
        <begin position="276"/>
        <end position="297"/>
    </location>
</feature>
<dbReference type="OrthoDB" id="3819808at2759"/>
<feature type="region of interest" description="Disordered" evidence="1">
    <location>
        <begin position="130"/>
        <end position="234"/>
    </location>
</feature>
<feature type="region of interest" description="Disordered" evidence="1">
    <location>
        <begin position="328"/>
        <end position="380"/>
    </location>
</feature>
<dbReference type="EMBL" id="CP090167">
    <property type="protein sequence ID" value="UJO18050.1"/>
    <property type="molecule type" value="Genomic_DNA"/>
</dbReference>
<evidence type="ECO:0000259" key="2">
    <source>
        <dbReference type="Pfam" id="PF23257"/>
    </source>
</evidence>
<name>A0A9Q8LID2_PASFU</name>